<keyword evidence="3" id="KW-1185">Reference proteome</keyword>
<proteinExistence type="predicted"/>
<feature type="compositionally biased region" description="Basic residues" evidence="1">
    <location>
        <begin position="1"/>
        <end position="10"/>
    </location>
</feature>
<reference evidence="2" key="5">
    <citation type="journal article" date="2021" name="G3 (Bethesda)">
        <title>Aegilops tauschii genome assembly Aet v5.0 features greater sequence contiguity and improved annotation.</title>
        <authorList>
            <person name="Wang L."/>
            <person name="Zhu T."/>
            <person name="Rodriguez J.C."/>
            <person name="Deal K.R."/>
            <person name="Dubcovsky J."/>
            <person name="McGuire P.E."/>
            <person name="Lux T."/>
            <person name="Spannagl M."/>
            <person name="Mayer K.F.X."/>
            <person name="Baldrich P."/>
            <person name="Meyers B.C."/>
            <person name="Huo N."/>
            <person name="Gu Y.Q."/>
            <person name="Zhou H."/>
            <person name="Devos K.M."/>
            <person name="Bennetzen J.L."/>
            <person name="Unver T."/>
            <person name="Budak H."/>
            <person name="Gulick P.J."/>
            <person name="Galiba G."/>
            <person name="Kalapos B."/>
            <person name="Nelson D.R."/>
            <person name="Li P."/>
            <person name="You F.M."/>
            <person name="Luo M.C."/>
            <person name="Dvorak J."/>
        </authorList>
    </citation>
    <scope>NUCLEOTIDE SEQUENCE [LARGE SCALE GENOMIC DNA]</scope>
    <source>
        <strain evidence="2">cv. AL8/78</strain>
    </source>
</reference>
<reference evidence="3" key="1">
    <citation type="journal article" date="2014" name="Science">
        <title>Ancient hybridizations among the ancestral genomes of bread wheat.</title>
        <authorList>
            <consortium name="International Wheat Genome Sequencing Consortium,"/>
            <person name="Marcussen T."/>
            <person name="Sandve S.R."/>
            <person name="Heier L."/>
            <person name="Spannagl M."/>
            <person name="Pfeifer M."/>
            <person name="Jakobsen K.S."/>
            <person name="Wulff B.B."/>
            <person name="Steuernagel B."/>
            <person name="Mayer K.F."/>
            <person name="Olsen O.A."/>
        </authorList>
    </citation>
    <scope>NUCLEOTIDE SEQUENCE [LARGE SCALE GENOMIC DNA]</scope>
    <source>
        <strain evidence="3">cv. AL8/78</strain>
    </source>
</reference>
<protein>
    <submittedName>
        <fullName evidence="2">Uncharacterized protein</fullName>
    </submittedName>
</protein>
<dbReference type="Proteomes" id="UP000015105">
    <property type="component" value="Chromosome 5D"/>
</dbReference>
<reference evidence="2" key="4">
    <citation type="submission" date="2019-03" db="UniProtKB">
        <authorList>
            <consortium name="EnsemblPlants"/>
        </authorList>
    </citation>
    <scope>IDENTIFICATION</scope>
</reference>
<dbReference type="Gramene" id="AET5Gv20110200.1">
    <property type="protein sequence ID" value="AET5Gv20110200.1"/>
    <property type="gene ID" value="AET5Gv20110200"/>
</dbReference>
<feature type="compositionally biased region" description="Polar residues" evidence="1">
    <location>
        <begin position="11"/>
        <end position="26"/>
    </location>
</feature>
<sequence length="81" mass="8976">MMRRPLRWRNRYTTAPTGHSMTPVTRKATNPSVGPMNLHRHGFSLVPHCTHAGNAMANLASSLPNPSSLFQVMVDECSGCW</sequence>
<accession>A0A453JLI0</accession>
<name>A0A453JLI0_AEGTS</name>
<reference evidence="2" key="3">
    <citation type="journal article" date="2017" name="Nature">
        <title>Genome sequence of the progenitor of the wheat D genome Aegilops tauschii.</title>
        <authorList>
            <person name="Luo M.C."/>
            <person name="Gu Y.Q."/>
            <person name="Puiu D."/>
            <person name="Wang H."/>
            <person name="Twardziok S.O."/>
            <person name="Deal K.R."/>
            <person name="Huo N."/>
            <person name="Zhu T."/>
            <person name="Wang L."/>
            <person name="Wang Y."/>
            <person name="McGuire P.E."/>
            <person name="Liu S."/>
            <person name="Long H."/>
            <person name="Ramasamy R.K."/>
            <person name="Rodriguez J.C."/>
            <person name="Van S.L."/>
            <person name="Yuan L."/>
            <person name="Wang Z."/>
            <person name="Xia Z."/>
            <person name="Xiao L."/>
            <person name="Anderson O.D."/>
            <person name="Ouyang S."/>
            <person name="Liang Y."/>
            <person name="Zimin A.V."/>
            <person name="Pertea G."/>
            <person name="Qi P."/>
            <person name="Bennetzen J.L."/>
            <person name="Dai X."/>
            <person name="Dawson M.W."/>
            <person name="Muller H.G."/>
            <person name="Kugler K."/>
            <person name="Rivarola-Duarte L."/>
            <person name="Spannagl M."/>
            <person name="Mayer K.F.X."/>
            <person name="Lu F.H."/>
            <person name="Bevan M.W."/>
            <person name="Leroy P."/>
            <person name="Li P."/>
            <person name="You F.M."/>
            <person name="Sun Q."/>
            <person name="Liu Z."/>
            <person name="Lyons E."/>
            <person name="Wicker T."/>
            <person name="Salzberg S.L."/>
            <person name="Devos K.M."/>
            <person name="Dvorak J."/>
        </authorList>
    </citation>
    <scope>NUCLEOTIDE SEQUENCE [LARGE SCALE GENOMIC DNA]</scope>
    <source>
        <strain evidence="2">cv. AL8/78</strain>
    </source>
</reference>
<evidence type="ECO:0000313" key="2">
    <source>
        <dbReference type="EnsemblPlants" id="AET5Gv20110200.1"/>
    </source>
</evidence>
<dbReference type="AlphaFoldDB" id="A0A453JLI0"/>
<dbReference type="EnsemblPlants" id="AET5Gv20110200.1">
    <property type="protein sequence ID" value="AET5Gv20110200.1"/>
    <property type="gene ID" value="AET5Gv20110200"/>
</dbReference>
<organism evidence="2 3">
    <name type="scientific">Aegilops tauschii subsp. strangulata</name>
    <name type="common">Goatgrass</name>
    <dbReference type="NCBI Taxonomy" id="200361"/>
    <lineage>
        <taxon>Eukaryota</taxon>
        <taxon>Viridiplantae</taxon>
        <taxon>Streptophyta</taxon>
        <taxon>Embryophyta</taxon>
        <taxon>Tracheophyta</taxon>
        <taxon>Spermatophyta</taxon>
        <taxon>Magnoliopsida</taxon>
        <taxon>Liliopsida</taxon>
        <taxon>Poales</taxon>
        <taxon>Poaceae</taxon>
        <taxon>BOP clade</taxon>
        <taxon>Pooideae</taxon>
        <taxon>Triticodae</taxon>
        <taxon>Triticeae</taxon>
        <taxon>Triticinae</taxon>
        <taxon>Aegilops</taxon>
    </lineage>
</organism>
<evidence type="ECO:0000256" key="1">
    <source>
        <dbReference type="SAM" id="MobiDB-lite"/>
    </source>
</evidence>
<reference evidence="3" key="2">
    <citation type="journal article" date="2017" name="Nat. Plants">
        <title>The Aegilops tauschii genome reveals multiple impacts of transposons.</title>
        <authorList>
            <person name="Zhao G."/>
            <person name="Zou C."/>
            <person name="Li K."/>
            <person name="Wang K."/>
            <person name="Li T."/>
            <person name="Gao L."/>
            <person name="Zhang X."/>
            <person name="Wang H."/>
            <person name="Yang Z."/>
            <person name="Liu X."/>
            <person name="Jiang W."/>
            <person name="Mao L."/>
            <person name="Kong X."/>
            <person name="Jiao Y."/>
            <person name="Jia J."/>
        </authorList>
    </citation>
    <scope>NUCLEOTIDE SEQUENCE [LARGE SCALE GENOMIC DNA]</scope>
    <source>
        <strain evidence="3">cv. AL8/78</strain>
    </source>
</reference>
<evidence type="ECO:0000313" key="3">
    <source>
        <dbReference type="Proteomes" id="UP000015105"/>
    </source>
</evidence>
<feature type="region of interest" description="Disordered" evidence="1">
    <location>
        <begin position="1"/>
        <end position="26"/>
    </location>
</feature>